<dbReference type="GO" id="GO:0004376">
    <property type="term" value="F:GPI mannosyltransferase activity"/>
    <property type="evidence" value="ECO:0007669"/>
    <property type="project" value="InterPro"/>
</dbReference>
<evidence type="ECO:0000256" key="10">
    <source>
        <dbReference type="ARBA" id="ARBA00022989"/>
    </source>
</evidence>
<evidence type="ECO:0000256" key="4">
    <source>
        <dbReference type="ARBA" id="ARBA00013797"/>
    </source>
</evidence>
<evidence type="ECO:0000256" key="13">
    <source>
        <dbReference type="RuleBase" id="RU365064"/>
    </source>
</evidence>
<dbReference type="AlphaFoldDB" id="A0A0F7S9W8"/>
<dbReference type="GO" id="GO:1990529">
    <property type="term" value="C:glycosylphosphatidylinositol-mannosyltransferase I complex"/>
    <property type="evidence" value="ECO:0007669"/>
    <property type="project" value="TreeGrafter"/>
</dbReference>
<feature type="transmembrane region" description="Helical" evidence="13">
    <location>
        <begin position="6"/>
        <end position="24"/>
    </location>
</feature>
<evidence type="ECO:0000256" key="2">
    <source>
        <dbReference type="ARBA" id="ARBA00004687"/>
    </source>
</evidence>
<keyword evidence="9 13" id="KW-0256">Endoplasmic reticulum</keyword>
<dbReference type="UniPathway" id="UPA00196"/>
<dbReference type="GO" id="GO:0006506">
    <property type="term" value="P:GPI anchor biosynthetic process"/>
    <property type="evidence" value="ECO:0007669"/>
    <property type="project" value="UniProtKB-UniPathway"/>
</dbReference>
<comment type="function">
    <text evidence="12 13">Mannosyltransferase involved in glycosylphosphatidylinositol-anchor biosynthesis. Transfers the first alpha-1,4-mannose to GlcN-acyl-PI during GPI precursor assembly. Required for cell wall integrity.</text>
</comment>
<dbReference type="Proteomes" id="UP000242770">
    <property type="component" value="Unassembled WGS sequence"/>
</dbReference>
<keyword evidence="5 13" id="KW-0337">GPI-anchor biosynthesis</keyword>
<dbReference type="GO" id="GO:0051751">
    <property type="term" value="F:alpha-1,4-mannosyltransferase activity"/>
    <property type="evidence" value="ECO:0007669"/>
    <property type="project" value="InterPro"/>
</dbReference>
<reference evidence="16" key="2">
    <citation type="submission" date="2014-06" db="EMBL/GenBank/DDBJ databases">
        <authorList>
            <person name="Berkman P.J."/>
        </authorList>
    </citation>
    <scope>NUCLEOTIDE SEQUENCE [LARGE SCALE GENOMIC DNA]</scope>
</reference>
<protein>
    <recommendedName>
        <fullName evidence="4 13">GPI mannosyltransferase 1</fullName>
        <ecNumber evidence="13">2.4.1.-</ecNumber>
    </recommendedName>
    <alternativeName>
        <fullName evidence="13">GPI mannosyltransferase I</fullName>
    </alternativeName>
</protein>
<evidence type="ECO:0000313" key="15">
    <source>
        <dbReference type="EMBL" id="CDW99797.1"/>
    </source>
</evidence>
<evidence type="ECO:0000256" key="5">
    <source>
        <dbReference type="ARBA" id="ARBA00022502"/>
    </source>
</evidence>
<proteinExistence type="inferred from homology"/>
<organism evidence="15 16">
    <name type="scientific">Sporisorium scitamineum</name>
    <dbReference type="NCBI Taxonomy" id="49012"/>
    <lineage>
        <taxon>Eukaryota</taxon>
        <taxon>Fungi</taxon>
        <taxon>Dikarya</taxon>
        <taxon>Basidiomycota</taxon>
        <taxon>Ustilaginomycotina</taxon>
        <taxon>Ustilaginomycetes</taxon>
        <taxon>Ustilaginales</taxon>
        <taxon>Ustilaginaceae</taxon>
        <taxon>Sporisorium</taxon>
    </lineage>
</organism>
<dbReference type="EC" id="2.4.1.-" evidence="13"/>
<dbReference type="InterPro" id="IPR007704">
    <property type="entry name" value="PIG-M"/>
</dbReference>
<evidence type="ECO:0000256" key="1">
    <source>
        <dbReference type="ARBA" id="ARBA00004477"/>
    </source>
</evidence>
<dbReference type="EMBL" id="CCFA01005174">
    <property type="protein sequence ID" value="CDW99797.1"/>
    <property type="molecule type" value="Genomic_DNA"/>
</dbReference>
<comment type="subcellular location">
    <subcellularLocation>
        <location evidence="1 13">Endoplasmic reticulum membrane</location>
        <topology evidence="1 13">Multi-pass membrane protein</topology>
    </subcellularLocation>
</comment>
<keyword evidence="8 13" id="KW-0812">Transmembrane</keyword>
<gene>
    <name evidence="15" type="primary">SSCI85040.1</name>
    <name evidence="14" type="ORF">SPSC_02593</name>
</gene>
<keyword evidence="16" id="KW-1185">Reference proteome</keyword>
<dbReference type="PANTHER" id="PTHR12886">
    <property type="entry name" value="PIG-M MANNOSYLTRANSFERASE"/>
    <property type="match status" value="1"/>
</dbReference>
<dbReference type="EMBL" id="LK056664">
    <property type="protein sequence ID" value="CDU23964.1"/>
    <property type="molecule type" value="Genomic_DNA"/>
</dbReference>
<keyword evidence="10 13" id="KW-1133">Transmembrane helix</keyword>
<evidence type="ECO:0000256" key="3">
    <source>
        <dbReference type="ARBA" id="ARBA00011071"/>
    </source>
</evidence>
<dbReference type="Pfam" id="PF05007">
    <property type="entry name" value="Mannosyl_trans"/>
    <property type="match status" value="1"/>
</dbReference>
<feature type="transmembrane region" description="Helical" evidence="13">
    <location>
        <begin position="144"/>
        <end position="162"/>
    </location>
</feature>
<dbReference type="OrthoDB" id="1741594at2759"/>
<evidence type="ECO:0000256" key="7">
    <source>
        <dbReference type="ARBA" id="ARBA00022679"/>
    </source>
</evidence>
<dbReference type="PANTHER" id="PTHR12886:SF0">
    <property type="entry name" value="GPI MANNOSYLTRANSFERASE 1"/>
    <property type="match status" value="1"/>
</dbReference>
<reference evidence="15" key="1">
    <citation type="submission" date="2014-06" db="EMBL/GenBank/DDBJ databases">
        <authorList>
            <person name="Berkman J.Paul."/>
        </authorList>
    </citation>
    <scope>NUCLEOTIDE SEQUENCE [LARGE SCALE GENOMIC DNA]</scope>
</reference>
<keyword evidence="11 13" id="KW-0472">Membrane</keyword>
<feature type="transmembrane region" description="Helical" evidence="13">
    <location>
        <begin position="223"/>
        <end position="240"/>
    </location>
</feature>
<name>A0A0F7S9W8_9BASI</name>
<feature type="transmembrane region" description="Helical" evidence="13">
    <location>
        <begin position="525"/>
        <end position="548"/>
    </location>
</feature>
<feature type="transmembrane region" description="Helical" evidence="13">
    <location>
        <begin position="197"/>
        <end position="217"/>
    </location>
</feature>
<evidence type="ECO:0000256" key="11">
    <source>
        <dbReference type="ARBA" id="ARBA00023136"/>
    </source>
</evidence>
<evidence type="ECO:0000256" key="8">
    <source>
        <dbReference type="ARBA" id="ARBA00022692"/>
    </source>
</evidence>
<evidence type="ECO:0000256" key="6">
    <source>
        <dbReference type="ARBA" id="ARBA00022676"/>
    </source>
</evidence>
<feature type="transmembrane region" description="Helical" evidence="13">
    <location>
        <begin position="358"/>
        <end position="380"/>
    </location>
</feature>
<dbReference type="STRING" id="49012.A0A0F7S9W8"/>
<feature type="transmembrane region" description="Helical" evidence="13">
    <location>
        <begin position="431"/>
        <end position="449"/>
    </location>
</feature>
<keyword evidence="6 13" id="KW-0328">Glycosyltransferase</keyword>
<feature type="transmembrane region" description="Helical" evidence="13">
    <location>
        <begin position="461"/>
        <end position="483"/>
    </location>
</feature>
<comment type="pathway">
    <text evidence="2 13">Glycolipid biosynthesis; glycosylphosphatidylinositol-anchor biosynthesis.</text>
</comment>
<sequence>MKAFVWPILYLVAGVLLRAGLLIWGQHQDATHTVPYTDVDYLVLSDAAKLLVDACPLSRTVEHPDYETDADLIHHTDVHCARGIFPAAARFLLLNDPNTHTPTDGLKPDDSDAMYFWAKRCYQLAKSAFDLLASLGDPYTRPTYRYTPFLAAILSPIHLFGWTNFGKYLFAASDLLCAIFMWLILDGRRPQGTSAGIYVHLPGLLWILNPMVAQISTRGSSEALVGLFVLSFLYFFLKANPEAPLGLRAKYLPAFSVQYAANGVNQPKDKAHAGAEQTQDDVPTYEALPPESAFNVLDWSLLEAYMAPILLGLATHLKLFPVIYAVPILSHLYRSTVSAYSPQRRASLSLWTKHAAGLQFGLVAFYAFMAANIIAWLIWGSPFIEHTFLYHLHRADHRHNFSPYFLGTYLSLFTSHISAESLQARILASPLLSFLPQLLVVTALGYHLGKRDVVAAMTAQTIAFVAFNKVCTSQYFLWFLWLLPLVWPSLKVGKVETGLALAAWVGGQALWLSQAYQLEFEAKQVFARVWASGLVLVVVHAALLVWFLSSWARYRVDVQKHGLQVRNGGFVKTNKSQ</sequence>
<evidence type="ECO:0000256" key="9">
    <source>
        <dbReference type="ARBA" id="ARBA00022824"/>
    </source>
</evidence>
<reference evidence="14" key="3">
    <citation type="submission" date="2014-06" db="EMBL/GenBank/DDBJ databases">
        <authorList>
            <person name="Ju J."/>
            <person name="Zhang J."/>
        </authorList>
    </citation>
    <scope>NUCLEOTIDE SEQUENCE</scope>
    <source>
        <strain evidence="14">SscI8</strain>
    </source>
</reference>
<accession>A0A0F7S9W8</accession>
<feature type="transmembrane region" description="Helical" evidence="13">
    <location>
        <begin position="309"/>
        <end position="333"/>
    </location>
</feature>
<keyword evidence="7 13" id="KW-0808">Transferase</keyword>
<comment type="similarity">
    <text evidence="3 13">Belongs to the PIGM family.</text>
</comment>
<dbReference type="GO" id="GO:0005789">
    <property type="term" value="C:endoplasmic reticulum membrane"/>
    <property type="evidence" value="ECO:0007669"/>
    <property type="project" value="UniProtKB-SubCell"/>
</dbReference>
<evidence type="ECO:0000256" key="12">
    <source>
        <dbReference type="ARBA" id="ARBA00025399"/>
    </source>
</evidence>
<evidence type="ECO:0000313" key="14">
    <source>
        <dbReference type="EMBL" id="CDU23964.1"/>
    </source>
</evidence>
<evidence type="ECO:0000313" key="16">
    <source>
        <dbReference type="Proteomes" id="UP000242770"/>
    </source>
</evidence>